<accession>A0A9C7PQ94</accession>
<dbReference type="OrthoDB" id="10334155at2759"/>
<organism evidence="2 3">
    <name type="scientific">Galdieria partita</name>
    <dbReference type="NCBI Taxonomy" id="83374"/>
    <lineage>
        <taxon>Eukaryota</taxon>
        <taxon>Rhodophyta</taxon>
        <taxon>Bangiophyceae</taxon>
        <taxon>Galdieriales</taxon>
        <taxon>Galdieriaceae</taxon>
        <taxon>Galdieria</taxon>
    </lineage>
</organism>
<keyword evidence="3" id="KW-1185">Reference proteome</keyword>
<name>A0A9C7PQ94_9RHOD</name>
<proteinExistence type="predicted"/>
<protein>
    <submittedName>
        <fullName evidence="2">Uncharacterized protein</fullName>
    </submittedName>
</protein>
<gene>
    <name evidence="2" type="ORF">GpartN1_g272.t1</name>
</gene>
<evidence type="ECO:0000313" key="3">
    <source>
        <dbReference type="Proteomes" id="UP001061958"/>
    </source>
</evidence>
<dbReference type="Proteomes" id="UP001061958">
    <property type="component" value="Unassembled WGS sequence"/>
</dbReference>
<dbReference type="EMBL" id="BQMJ01000002">
    <property type="protein sequence ID" value="GJQ08481.1"/>
    <property type="molecule type" value="Genomic_DNA"/>
</dbReference>
<evidence type="ECO:0000313" key="2">
    <source>
        <dbReference type="EMBL" id="GJQ08481.1"/>
    </source>
</evidence>
<evidence type="ECO:0000256" key="1">
    <source>
        <dbReference type="SAM" id="MobiDB-lite"/>
    </source>
</evidence>
<reference evidence="2" key="1">
    <citation type="journal article" date="2022" name="Proc. Natl. Acad. Sci. U.S.A.">
        <title>Life cycle and functional genomics of the unicellular red alga Galdieria for elucidating algal and plant evolution and industrial use.</title>
        <authorList>
            <person name="Hirooka S."/>
            <person name="Itabashi T."/>
            <person name="Ichinose T.M."/>
            <person name="Onuma R."/>
            <person name="Fujiwara T."/>
            <person name="Yamashita S."/>
            <person name="Jong L.W."/>
            <person name="Tomita R."/>
            <person name="Iwane A.H."/>
            <person name="Miyagishima S.Y."/>
        </authorList>
    </citation>
    <scope>NUCLEOTIDE SEQUENCE</scope>
    <source>
        <strain evidence="2">NBRC 102759</strain>
    </source>
</reference>
<sequence>MFDNFLMSWNSSLFKSRDTEKKDQQPKSREVDAGEQDVDLKLKPYEPLGSTFSYSHGLPPKPYSNRSVSNALRRRRGSFLSSNKGDMDNILASCHSSCDAVVPGSQVSSLDCSEGSGDLGGLSSNFRDFNILAKGDPQSNFACRVRASDREQDPPHDSRHQQSLLPCAKDMGPGLITQSARKQVCETVKCTVARVIRRVTGLSLPTVEKWFSLLSHFLELSAEEQLMFIMLLRKYLKHGGPLRGCQDSLRPQKWERVLGLCAYFSVWLSEEFAARTKEDLVTLMGPRFLFGKEEMEFLIKVDWKIYIGYEEYCQTLEMFLIPDEIQRNIIIWEWLGYSSLELTESLDVRKEVVLNNLTGLSTVLGTGRKRQPVCLSDEKGTTEKERRYIRKMVSESLSFPEGHNIDIKRNPNLCVLTG</sequence>
<dbReference type="AlphaFoldDB" id="A0A9C7PQ94"/>
<reference evidence="2" key="2">
    <citation type="submission" date="2022-01" db="EMBL/GenBank/DDBJ databases">
        <authorList>
            <person name="Hirooka S."/>
            <person name="Miyagishima S.Y."/>
        </authorList>
    </citation>
    <scope>NUCLEOTIDE SEQUENCE</scope>
    <source>
        <strain evidence="2">NBRC 102759</strain>
    </source>
</reference>
<comment type="caution">
    <text evidence="2">The sequence shown here is derived from an EMBL/GenBank/DDBJ whole genome shotgun (WGS) entry which is preliminary data.</text>
</comment>
<feature type="region of interest" description="Disordered" evidence="1">
    <location>
        <begin position="16"/>
        <end position="40"/>
    </location>
</feature>